<organism evidence="2 3">
    <name type="scientific">Bilophila wadsworthia (strain 3_1_6)</name>
    <dbReference type="NCBI Taxonomy" id="563192"/>
    <lineage>
        <taxon>Bacteria</taxon>
        <taxon>Pseudomonadati</taxon>
        <taxon>Thermodesulfobacteriota</taxon>
        <taxon>Desulfovibrionia</taxon>
        <taxon>Desulfovibrionales</taxon>
        <taxon>Desulfovibrionaceae</taxon>
        <taxon>Bilophila</taxon>
    </lineage>
</organism>
<evidence type="ECO:0000313" key="3">
    <source>
        <dbReference type="Proteomes" id="UP000006034"/>
    </source>
</evidence>
<reference evidence="2 3" key="1">
    <citation type="submission" date="2010-10" db="EMBL/GenBank/DDBJ databases">
        <authorList>
            <consortium name="The Broad Institute Genome Sequencing Platform"/>
            <person name="Ward D."/>
            <person name="Earl A."/>
            <person name="Feldgarden M."/>
            <person name="Young S.K."/>
            <person name="Gargeya S."/>
            <person name="Zeng Q."/>
            <person name="Alvarado L."/>
            <person name="Berlin A."/>
            <person name="Bochicchio J."/>
            <person name="Chapman S.B."/>
            <person name="Chen Z."/>
            <person name="Freedman E."/>
            <person name="Gellesch M."/>
            <person name="Goldberg J."/>
            <person name="Griggs A."/>
            <person name="Gujja S."/>
            <person name="Heilman E."/>
            <person name="Heiman D."/>
            <person name="Howarth C."/>
            <person name="Mehta T."/>
            <person name="Neiman D."/>
            <person name="Pearson M."/>
            <person name="Roberts A."/>
            <person name="Saif S."/>
            <person name="Shea T."/>
            <person name="Shenoy N."/>
            <person name="Sisk P."/>
            <person name="Stolte C."/>
            <person name="Sykes S."/>
            <person name="White J."/>
            <person name="Yandava C."/>
            <person name="Allen-Vercoe E."/>
            <person name="Sibley C."/>
            <person name="Ambrose C.E."/>
            <person name="Strauss J."/>
            <person name="Daigneault M."/>
            <person name="Haas B."/>
            <person name="Nusbaum C."/>
            <person name="Birren B."/>
        </authorList>
    </citation>
    <scope>NUCLEOTIDE SEQUENCE [LARGE SCALE GENOMIC DNA]</scope>
    <source>
        <strain evidence="2 3">3_1_6</strain>
    </source>
</reference>
<dbReference type="OrthoDB" id="5465471at2"/>
<dbReference type="Proteomes" id="UP000006034">
    <property type="component" value="Unassembled WGS sequence"/>
</dbReference>
<dbReference type="EMBL" id="ADCP02000002">
    <property type="protein sequence ID" value="EFV45824.1"/>
    <property type="molecule type" value="Genomic_DNA"/>
</dbReference>
<gene>
    <name evidence="2" type="ORF">HMPREF0179_00363</name>
</gene>
<proteinExistence type="predicted"/>
<protein>
    <submittedName>
        <fullName evidence="2">Uncharacterized protein</fullName>
    </submittedName>
</protein>
<name>E5Y2F2_BILW3</name>
<sequence length="493" mass="52866">MIDKKSEYLELPLPNEQNMLEDDCPRIVEAFRKVDAHAKTADERLDGVEGRADSLEIRASALETAQASTEGTLQSHAASLSSLATEKADATALAGEVQARTEAVSGEASARADAITAAVAAETQAREEAMTAHDASLSAHDALVKRITVGSLSPVIGICCVEDGGGSGLWFNIDAEGQPVSPPRSYFDYHPTYNALRRVLVDGQMMQEHHKFYYKAFEIASGPFAGRRGRCISPGQMDGFKPFPSFMKNGQEVDTWYCGTFQATDEGGSPKKLGSRPGKAPFVNVNFPTMQSYCRNRNVGGVDGFDMWNIYQAAEIQLLALIEAATPDSQAYYGRGRVDTSSAANVDATDVATASWRGHVGLWGNVWQMCAGLEISTSGTVKLWKNDGSKEWVDTGFVCPAYDGSNPAYMQTLKTGNGEGFDFEDIFFPATTTTSAAAGTIPDGFWGRNGSAGNVCYLGASWVDGVRAGLFACDLNDPASYATTNIGCRLAKM</sequence>
<dbReference type="AlphaFoldDB" id="E5Y2F2"/>
<keyword evidence="3" id="KW-1185">Reference proteome</keyword>
<dbReference type="RefSeq" id="WP_005024536.1">
    <property type="nucleotide sequence ID" value="NZ_KE150239.1"/>
</dbReference>
<dbReference type="eggNOG" id="COG5301">
    <property type="taxonomic scope" value="Bacteria"/>
</dbReference>
<keyword evidence="1" id="KW-0175">Coiled coil</keyword>
<feature type="coiled-coil region" evidence="1">
    <location>
        <begin position="38"/>
        <end position="65"/>
    </location>
</feature>
<dbReference type="STRING" id="563192.HMPREF0179_00363"/>
<accession>E5Y2F2</accession>
<evidence type="ECO:0000256" key="1">
    <source>
        <dbReference type="SAM" id="Coils"/>
    </source>
</evidence>
<dbReference type="HOGENOM" id="CLU_583789_0_0_7"/>
<dbReference type="GeneID" id="78086857"/>
<reference evidence="2 3" key="2">
    <citation type="submission" date="2013-04" db="EMBL/GenBank/DDBJ databases">
        <title>The Genome Sequence of Bilophila wadsworthia 3_1_6.</title>
        <authorList>
            <consortium name="The Broad Institute Genomics Platform"/>
            <person name="Earl A."/>
            <person name="Ward D."/>
            <person name="Feldgarden M."/>
            <person name="Gevers D."/>
            <person name="Sibley C."/>
            <person name="Strauss J."/>
            <person name="Allen-Vercoe E."/>
            <person name="Walker B."/>
            <person name="Young S."/>
            <person name="Zeng Q."/>
            <person name="Gargeya S."/>
            <person name="Fitzgerald M."/>
            <person name="Haas B."/>
            <person name="Abouelleil A."/>
            <person name="Allen A.W."/>
            <person name="Alvarado L."/>
            <person name="Arachchi H.M."/>
            <person name="Berlin A.M."/>
            <person name="Chapman S.B."/>
            <person name="Gainer-Dewar J."/>
            <person name="Goldberg J."/>
            <person name="Griggs A."/>
            <person name="Gujja S."/>
            <person name="Hansen M."/>
            <person name="Howarth C."/>
            <person name="Imamovic A."/>
            <person name="Ireland A."/>
            <person name="Larimer J."/>
            <person name="McCowan C."/>
            <person name="Murphy C."/>
            <person name="Pearson M."/>
            <person name="Poon T.W."/>
            <person name="Priest M."/>
            <person name="Roberts A."/>
            <person name="Saif S."/>
            <person name="Shea T."/>
            <person name="Sisk P."/>
            <person name="Sykes S."/>
            <person name="Wortman J."/>
            <person name="Nusbaum C."/>
            <person name="Birren B."/>
        </authorList>
    </citation>
    <scope>NUCLEOTIDE SEQUENCE [LARGE SCALE GENOMIC DNA]</scope>
    <source>
        <strain evidence="2 3">3_1_6</strain>
    </source>
</reference>
<evidence type="ECO:0000313" key="2">
    <source>
        <dbReference type="EMBL" id="EFV45824.1"/>
    </source>
</evidence>
<comment type="caution">
    <text evidence="2">The sequence shown here is derived from an EMBL/GenBank/DDBJ whole genome shotgun (WGS) entry which is preliminary data.</text>
</comment>